<dbReference type="PRINTS" id="PR00080">
    <property type="entry name" value="SDRFAMILY"/>
</dbReference>
<evidence type="ECO:0000256" key="2">
    <source>
        <dbReference type="ARBA" id="ARBA00023002"/>
    </source>
</evidence>
<dbReference type="PANTHER" id="PTHR44196">
    <property type="entry name" value="DEHYDROGENASE/REDUCTASE SDR FAMILY MEMBER 7B"/>
    <property type="match status" value="1"/>
</dbReference>
<dbReference type="CDD" id="cd05233">
    <property type="entry name" value="SDR_c"/>
    <property type="match status" value="1"/>
</dbReference>
<protein>
    <recommendedName>
        <fullName evidence="4">Short chain dehydrogenase</fullName>
    </recommendedName>
</protein>
<evidence type="ECO:0008006" key="4">
    <source>
        <dbReference type="Google" id="ProtNLM"/>
    </source>
</evidence>
<dbReference type="AlphaFoldDB" id="A0A0F9S7U4"/>
<dbReference type="PROSITE" id="PS00061">
    <property type="entry name" value="ADH_SHORT"/>
    <property type="match status" value="1"/>
</dbReference>
<dbReference type="SUPFAM" id="SSF51735">
    <property type="entry name" value="NAD(P)-binding Rossmann-fold domains"/>
    <property type="match status" value="1"/>
</dbReference>
<dbReference type="GO" id="GO:0016491">
    <property type="term" value="F:oxidoreductase activity"/>
    <property type="evidence" value="ECO:0007669"/>
    <property type="project" value="UniProtKB-KW"/>
</dbReference>
<gene>
    <name evidence="3" type="ORF">LCGC14_0884980</name>
</gene>
<comment type="similarity">
    <text evidence="1">Belongs to the short-chain dehydrogenases/reductases (SDR) family.</text>
</comment>
<name>A0A0F9S7U4_9ZZZZ</name>
<accession>A0A0F9S7U4</accession>
<dbReference type="PANTHER" id="PTHR44196:SF1">
    <property type="entry name" value="DEHYDROGENASE_REDUCTASE SDR FAMILY MEMBER 7B"/>
    <property type="match status" value="1"/>
</dbReference>
<sequence>MTQRVFVTGGASGLGRAIALRYAKEGAKVCIGDINPEQGVGVEQEINNAGGEGYFVECDVRRLTDLEKVCADLTDKWGGVDVVVNNAGVASAGSIEDTTMGDWEWILDINVLGVVRGCKAFTPQFKKQGSGAFVNIASMAGLMLAPLMDSYNVSKAGVIALSETLSQELRGDGIHVSCVCPAFFQTNLTSSMRSDIPGIQQNVNKLMKRSTISADHVAEDIVRSVKNKDFWVLPHVKERRMWMLKRYAPWAFDKLMYEESKRWMKKMGGKAKA</sequence>
<dbReference type="InterPro" id="IPR020904">
    <property type="entry name" value="Sc_DH/Rdtase_CS"/>
</dbReference>
<reference evidence="3" key="1">
    <citation type="journal article" date="2015" name="Nature">
        <title>Complex archaea that bridge the gap between prokaryotes and eukaryotes.</title>
        <authorList>
            <person name="Spang A."/>
            <person name="Saw J.H."/>
            <person name="Jorgensen S.L."/>
            <person name="Zaremba-Niedzwiedzka K."/>
            <person name="Martijn J."/>
            <person name="Lind A.E."/>
            <person name="van Eijk R."/>
            <person name="Schleper C."/>
            <person name="Guy L."/>
            <person name="Ettema T.J."/>
        </authorList>
    </citation>
    <scope>NUCLEOTIDE SEQUENCE</scope>
</reference>
<dbReference type="Gene3D" id="3.40.50.720">
    <property type="entry name" value="NAD(P)-binding Rossmann-like Domain"/>
    <property type="match status" value="1"/>
</dbReference>
<dbReference type="EMBL" id="LAZR01002803">
    <property type="protein sequence ID" value="KKN25428.1"/>
    <property type="molecule type" value="Genomic_DNA"/>
</dbReference>
<evidence type="ECO:0000313" key="3">
    <source>
        <dbReference type="EMBL" id="KKN25428.1"/>
    </source>
</evidence>
<organism evidence="3">
    <name type="scientific">marine sediment metagenome</name>
    <dbReference type="NCBI Taxonomy" id="412755"/>
    <lineage>
        <taxon>unclassified sequences</taxon>
        <taxon>metagenomes</taxon>
        <taxon>ecological metagenomes</taxon>
    </lineage>
</organism>
<keyword evidence="2" id="KW-0560">Oxidoreductase</keyword>
<proteinExistence type="inferred from homology"/>
<dbReference type="FunFam" id="3.40.50.720:FF:000084">
    <property type="entry name" value="Short-chain dehydrogenase reductase"/>
    <property type="match status" value="1"/>
</dbReference>
<dbReference type="Pfam" id="PF00106">
    <property type="entry name" value="adh_short"/>
    <property type="match status" value="1"/>
</dbReference>
<dbReference type="GO" id="GO:0016020">
    <property type="term" value="C:membrane"/>
    <property type="evidence" value="ECO:0007669"/>
    <property type="project" value="TreeGrafter"/>
</dbReference>
<dbReference type="InterPro" id="IPR002347">
    <property type="entry name" value="SDR_fam"/>
</dbReference>
<dbReference type="PRINTS" id="PR00081">
    <property type="entry name" value="GDHRDH"/>
</dbReference>
<dbReference type="InterPro" id="IPR036291">
    <property type="entry name" value="NAD(P)-bd_dom_sf"/>
</dbReference>
<dbReference type="NCBIfam" id="NF004196">
    <property type="entry name" value="PRK05650.1"/>
    <property type="match status" value="1"/>
</dbReference>
<comment type="caution">
    <text evidence="3">The sequence shown here is derived from an EMBL/GenBank/DDBJ whole genome shotgun (WGS) entry which is preliminary data.</text>
</comment>
<evidence type="ECO:0000256" key="1">
    <source>
        <dbReference type="ARBA" id="ARBA00006484"/>
    </source>
</evidence>